<dbReference type="Gene3D" id="3.40.930.10">
    <property type="entry name" value="Mannitol-specific EII, Chain A"/>
    <property type="match status" value="1"/>
</dbReference>
<evidence type="ECO:0000256" key="4">
    <source>
        <dbReference type="ARBA" id="ARBA00022475"/>
    </source>
</evidence>
<evidence type="ECO:0000259" key="10">
    <source>
        <dbReference type="Pfam" id="PF00955"/>
    </source>
</evidence>
<feature type="domain" description="Bicarbonate transporter-like transmembrane" evidence="10">
    <location>
        <begin position="208"/>
        <end position="376"/>
    </location>
</feature>
<evidence type="ECO:0000256" key="5">
    <source>
        <dbReference type="ARBA" id="ARBA00022692"/>
    </source>
</evidence>
<evidence type="ECO:0000313" key="12">
    <source>
        <dbReference type="WBParaSite" id="maker-uti_cns_0027304-snap-gene-0.2-mRNA-1"/>
    </source>
</evidence>
<feature type="compositionally biased region" description="Gly residues" evidence="9">
    <location>
        <begin position="178"/>
        <end position="188"/>
    </location>
</feature>
<evidence type="ECO:0000256" key="6">
    <source>
        <dbReference type="ARBA" id="ARBA00022989"/>
    </source>
</evidence>
<dbReference type="GO" id="GO:0005886">
    <property type="term" value="C:plasma membrane"/>
    <property type="evidence" value="ECO:0007669"/>
    <property type="project" value="UniProtKB-SubCell"/>
</dbReference>
<sequence>SCRSRGIDSGSRGDLAQADPRNLRICITAAGGHKFEPALHEDRCPGAETSNILVGSTDFLDRSLTVFIAAFVTRPGCELRTGGQIPGGSSIVQSCTVLPPNEWDPSIRIEPPKEVPSQEPRKQGSLVNAASASADHGGVEDTHVSGGSSGGHGAPGTSAPRRGQRRKRHRRANRQRSSGGGGGGGGVTGRRRRPRLAPVADDDRTGPFGGLILDAPFYLSDFKDALHAQSLGALLFLYFRLPDPIINLRAACWSTPPKVIWAPSSRFCLAPSAAPPLRFARGSRSPFWVNRSVLVFETIVFKMCKDYDWDYLSFKDWTGLYISLILLLFVAFRSQRSGTSPDSLEESFAGLIALIFIVERGQKAVVHWQGVPVNRAWHPTYAN</sequence>
<keyword evidence="7" id="KW-0406">Ion transport</keyword>
<dbReference type="GO" id="GO:0006820">
    <property type="term" value="P:monoatomic anion transport"/>
    <property type="evidence" value="ECO:0007669"/>
    <property type="project" value="InterPro"/>
</dbReference>
<dbReference type="InterPro" id="IPR016152">
    <property type="entry name" value="PTrfase/Anion_transptr"/>
</dbReference>
<keyword evidence="11" id="KW-1185">Reference proteome</keyword>
<dbReference type="GO" id="GO:0051453">
    <property type="term" value="P:regulation of intracellular pH"/>
    <property type="evidence" value="ECO:0007669"/>
    <property type="project" value="TreeGrafter"/>
</dbReference>
<dbReference type="PANTHER" id="PTHR11453">
    <property type="entry name" value="ANION EXCHANGE PROTEIN"/>
    <property type="match status" value="1"/>
</dbReference>
<keyword evidence="3" id="KW-0813">Transport</keyword>
<evidence type="ECO:0000313" key="11">
    <source>
        <dbReference type="Proteomes" id="UP000095280"/>
    </source>
</evidence>
<keyword evidence="5" id="KW-0812">Transmembrane</keyword>
<dbReference type="SUPFAM" id="SSF55804">
    <property type="entry name" value="Phoshotransferase/anion transport protein"/>
    <property type="match status" value="1"/>
</dbReference>
<comment type="similarity">
    <text evidence="2">Belongs to the anion exchanger (TC 2.A.31) family.</text>
</comment>
<dbReference type="PANTHER" id="PTHR11453:SF36">
    <property type="entry name" value="ANION EXCHANGE PROTEIN"/>
    <property type="match status" value="1"/>
</dbReference>
<protein>
    <submittedName>
        <fullName evidence="12">HCO3_cotransp domain-containing protein</fullName>
    </submittedName>
</protein>
<dbReference type="Gene3D" id="1.10.287.570">
    <property type="entry name" value="Helical hairpin bin"/>
    <property type="match status" value="1"/>
</dbReference>
<keyword evidence="6" id="KW-1133">Transmembrane helix</keyword>
<organism evidence="11 12">
    <name type="scientific">Macrostomum lignano</name>
    <dbReference type="NCBI Taxonomy" id="282301"/>
    <lineage>
        <taxon>Eukaryota</taxon>
        <taxon>Metazoa</taxon>
        <taxon>Spiralia</taxon>
        <taxon>Lophotrochozoa</taxon>
        <taxon>Platyhelminthes</taxon>
        <taxon>Rhabditophora</taxon>
        <taxon>Macrostomorpha</taxon>
        <taxon>Macrostomida</taxon>
        <taxon>Macrostomidae</taxon>
        <taxon>Macrostomum</taxon>
    </lineage>
</organism>
<dbReference type="AlphaFoldDB" id="A0A1I8IZK7"/>
<evidence type="ECO:0000256" key="8">
    <source>
        <dbReference type="ARBA" id="ARBA00023136"/>
    </source>
</evidence>
<reference evidence="12" key="1">
    <citation type="submission" date="2016-11" db="UniProtKB">
        <authorList>
            <consortium name="WormBaseParasite"/>
        </authorList>
    </citation>
    <scope>IDENTIFICATION</scope>
</reference>
<evidence type="ECO:0000256" key="2">
    <source>
        <dbReference type="ARBA" id="ARBA00010993"/>
    </source>
</evidence>
<evidence type="ECO:0000256" key="3">
    <source>
        <dbReference type="ARBA" id="ARBA00022448"/>
    </source>
</evidence>
<dbReference type="GO" id="GO:0005452">
    <property type="term" value="F:solute:inorganic anion antiporter activity"/>
    <property type="evidence" value="ECO:0007669"/>
    <property type="project" value="InterPro"/>
</dbReference>
<name>A0A1I8IZK7_9PLAT</name>
<dbReference type="WBParaSite" id="maker-uti_cns_0027304-snap-gene-0.2-mRNA-1">
    <property type="protein sequence ID" value="maker-uti_cns_0027304-snap-gene-0.2-mRNA-1"/>
    <property type="gene ID" value="maker-uti_cns_0027304-snap-gene-0.2"/>
</dbReference>
<comment type="subcellular location">
    <subcellularLocation>
        <location evidence="1">Cell membrane</location>
        <topology evidence="1">Multi-pass membrane protein</topology>
    </subcellularLocation>
</comment>
<feature type="region of interest" description="Disordered" evidence="9">
    <location>
        <begin position="103"/>
        <end position="202"/>
    </location>
</feature>
<evidence type="ECO:0000256" key="9">
    <source>
        <dbReference type="SAM" id="MobiDB-lite"/>
    </source>
</evidence>
<dbReference type="InterPro" id="IPR003020">
    <property type="entry name" value="HCO3_transpt_euk"/>
</dbReference>
<dbReference type="GO" id="GO:0008510">
    <property type="term" value="F:sodium:bicarbonate symporter activity"/>
    <property type="evidence" value="ECO:0007669"/>
    <property type="project" value="TreeGrafter"/>
</dbReference>
<dbReference type="Proteomes" id="UP000095280">
    <property type="component" value="Unplaced"/>
</dbReference>
<keyword evidence="4" id="KW-1003">Cell membrane</keyword>
<feature type="compositionally biased region" description="Basic residues" evidence="9">
    <location>
        <begin position="162"/>
        <end position="174"/>
    </location>
</feature>
<evidence type="ECO:0000256" key="7">
    <source>
        <dbReference type="ARBA" id="ARBA00023065"/>
    </source>
</evidence>
<proteinExistence type="inferred from homology"/>
<dbReference type="InterPro" id="IPR011531">
    <property type="entry name" value="HCO3_transpt-like_TM_dom"/>
</dbReference>
<accession>A0A1I8IZK7</accession>
<keyword evidence="8" id="KW-0472">Membrane</keyword>
<dbReference type="Pfam" id="PF00955">
    <property type="entry name" value="HCO3_cotransp"/>
    <property type="match status" value="1"/>
</dbReference>
<evidence type="ECO:0000256" key="1">
    <source>
        <dbReference type="ARBA" id="ARBA00004651"/>
    </source>
</evidence>